<dbReference type="EMBL" id="UOEK01000214">
    <property type="protein sequence ID" value="VAW01552.1"/>
    <property type="molecule type" value="Genomic_DNA"/>
</dbReference>
<evidence type="ECO:0000313" key="1">
    <source>
        <dbReference type="EMBL" id="VAW01552.1"/>
    </source>
</evidence>
<dbReference type="AlphaFoldDB" id="A0A3B0SGF8"/>
<reference evidence="1" key="1">
    <citation type="submission" date="2018-06" db="EMBL/GenBank/DDBJ databases">
        <authorList>
            <person name="Zhirakovskaya E."/>
        </authorList>
    </citation>
    <scope>NUCLEOTIDE SEQUENCE</scope>
</reference>
<name>A0A3B0SGF8_9ZZZZ</name>
<organism evidence="1">
    <name type="scientific">hydrothermal vent metagenome</name>
    <dbReference type="NCBI Taxonomy" id="652676"/>
    <lineage>
        <taxon>unclassified sequences</taxon>
        <taxon>metagenomes</taxon>
        <taxon>ecological metagenomes</taxon>
    </lineage>
</organism>
<accession>A0A3B0SGF8</accession>
<sequence length="98" mass="11067">MTTIRTTCNHCGDVELTTHDIGLELTPERSTGSYRFECPFCSSMQRRPANHRVVSILLATGVSYEVVPHQSEFITEEEIREFARALDDDGWFSEIAAS</sequence>
<proteinExistence type="predicted"/>
<gene>
    <name evidence="1" type="ORF">MNBD_ACTINO02-490</name>
</gene>
<protein>
    <submittedName>
        <fullName evidence="1">Uncharacterized protein</fullName>
    </submittedName>
</protein>